<dbReference type="EMBL" id="CAJNYV010003308">
    <property type="protein sequence ID" value="CAF3558364.1"/>
    <property type="molecule type" value="Genomic_DNA"/>
</dbReference>
<evidence type="ECO:0000313" key="3">
    <source>
        <dbReference type="Proteomes" id="UP000663865"/>
    </source>
</evidence>
<dbReference type="Proteomes" id="UP000663865">
    <property type="component" value="Unassembled WGS sequence"/>
</dbReference>
<comment type="caution">
    <text evidence="2">The sequence shown here is derived from an EMBL/GenBank/DDBJ whole genome shotgun (WGS) entry which is preliminary data.</text>
</comment>
<accession>A0A818KA45</accession>
<protein>
    <submittedName>
        <fullName evidence="2">Uncharacterized protein</fullName>
    </submittedName>
</protein>
<feature type="compositionally biased region" description="Polar residues" evidence="1">
    <location>
        <begin position="19"/>
        <end position="38"/>
    </location>
</feature>
<evidence type="ECO:0000256" key="1">
    <source>
        <dbReference type="SAM" id="MobiDB-lite"/>
    </source>
</evidence>
<reference evidence="2" key="1">
    <citation type="submission" date="2021-02" db="EMBL/GenBank/DDBJ databases">
        <authorList>
            <person name="Nowell W R."/>
        </authorList>
    </citation>
    <scope>NUCLEOTIDE SEQUENCE</scope>
</reference>
<gene>
    <name evidence="2" type="ORF">KIK155_LOCUS18808</name>
</gene>
<sequence length="69" mass="7889">MARHISAQFRQEYIEVGQKSSFSTSTLETQQDNENIISNKRKDLSSSDLETSSPKIVKTNHSNNPFRCK</sequence>
<proteinExistence type="predicted"/>
<evidence type="ECO:0000313" key="2">
    <source>
        <dbReference type="EMBL" id="CAF3558364.1"/>
    </source>
</evidence>
<feature type="region of interest" description="Disordered" evidence="1">
    <location>
        <begin position="19"/>
        <end position="69"/>
    </location>
</feature>
<name>A0A818KA45_9BILA</name>
<organism evidence="2 3">
    <name type="scientific">Rotaria socialis</name>
    <dbReference type="NCBI Taxonomy" id="392032"/>
    <lineage>
        <taxon>Eukaryota</taxon>
        <taxon>Metazoa</taxon>
        <taxon>Spiralia</taxon>
        <taxon>Gnathifera</taxon>
        <taxon>Rotifera</taxon>
        <taxon>Eurotatoria</taxon>
        <taxon>Bdelloidea</taxon>
        <taxon>Philodinida</taxon>
        <taxon>Philodinidae</taxon>
        <taxon>Rotaria</taxon>
    </lineage>
</organism>
<feature type="compositionally biased region" description="Polar residues" evidence="1">
    <location>
        <begin position="46"/>
        <end position="69"/>
    </location>
</feature>
<dbReference type="AlphaFoldDB" id="A0A818KA45"/>